<reference evidence="2" key="1">
    <citation type="submission" date="2020-03" db="EMBL/GenBank/DDBJ databases">
        <authorList>
            <person name="Weist P."/>
        </authorList>
    </citation>
    <scope>NUCLEOTIDE SEQUENCE</scope>
</reference>
<gene>
    <name evidence="2" type="ORF">PLEPLA_LOCUS26411</name>
</gene>
<dbReference type="AlphaFoldDB" id="A0A9N7UWZ8"/>
<keyword evidence="3" id="KW-1185">Reference proteome</keyword>
<feature type="region of interest" description="Disordered" evidence="1">
    <location>
        <begin position="17"/>
        <end position="36"/>
    </location>
</feature>
<feature type="compositionally biased region" description="Low complexity" evidence="1">
    <location>
        <begin position="46"/>
        <end position="76"/>
    </location>
</feature>
<feature type="region of interest" description="Disordered" evidence="1">
    <location>
        <begin position="41"/>
        <end position="101"/>
    </location>
</feature>
<proteinExistence type="predicted"/>
<organism evidence="2 3">
    <name type="scientific">Pleuronectes platessa</name>
    <name type="common">European plaice</name>
    <dbReference type="NCBI Taxonomy" id="8262"/>
    <lineage>
        <taxon>Eukaryota</taxon>
        <taxon>Metazoa</taxon>
        <taxon>Chordata</taxon>
        <taxon>Craniata</taxon>
        <taxon>Vertebrata</taxon>
        <taxon>Euteleostomi</taxon>
        <taxon>Actinopterygii</taxon>
        <taxon>Neopterygii</taxon>
        <taxon>Teleostei</taxon>
        <taxon>Neoteleostei</taxon>
        <taxon>Acanthomorphata</taxon>
        <taxon>Carangaria</taxon>
        <taxon>Pleuronectiformes</taxon>
        <taxon>Pleuronectoidei</taxon>
        <taxon>Pleuronectidae</taxon>
        <taxon>Pleuronectes</taxon>
    </lineage>
</organism>
<protein>
    <submittedName>
        <fullName evidence="2">Uncharacterized protein</fullName>
    </submittedName>
</protein>
<accession>A0A9N7UWZ8</accession>
<dbReference type="EMBL" id="CADEAL010002168">
    <property type="protein sequence ID" value="CAB1438492.1"/>
    <property type="molecule type" value="Genomic_DNA"/>
</dbReference>
<name>A0A9N7UWZ8_PLEPL</name>
<evidence type="ECO:0000313" key="2">
    <source>
        <dbReference type="EMBL" id="CAB1438492.1"/>
    </source>
</evidence>
<comment type="caution">
    <text evidence="2">The sequence shown here is derived from an EMBL/GenBank/DDBJ whole genome shotgun (WGS) entry which is preliminary data.</text>
</comment>
<evidence type="ECO:0000256" key="1">
    <source>
        <dbReference type="SAM" id="MobiDB-lite"/>
    </source>
</evidence>
<sequence>MLLSHWVSDEIWFIGGLPGPPQPVGDPGVDPGLTGEIPFPIWPGNSSGSSRKSSKASGRLGFLNNTDSSSNTSTDVTNEESSNEALSCRAEETVRPPGTRG</sequence>
<dbReference type="Proteomes" id="UP001153269">
    <property type="component" value="Unassembled WGS sequence"/>
</dbReference>
<evidence type="ECO:0000313" key="3">
    <source>
        <dbReference type="Proteomes" id="UP001153269"/>
    </source>
</evidence>